<reference evidence="3 4" key="1">
    <citation type="submission" date="2011-11" db="EMBL/GenBank/DDBJ databases">
        <title>Improved High-Quality Draft sequence of Beggiatoa alba B18lD.</title>
        <authorList>
            <consortium name="US DOE Joint Genome Institute"/>
            <person name="Lucas S."/>
            <person name="Han J."/>
            <person name="Lapidus A."/>
            <person name="Cheng J.-F."/>
            <person name="Goodwin L."/>
            <person name="Pitluck S."/>
            <person name="Peters L."/>
            <person name="Mikhailova N."/>
            <person name="Held B."/>
            <person name="Detter J.C."/>
            <person name="Han C."/>
            <person name="Tapia R."/>
            <person name="Land M."/>
            <person name="Hauser L."/>
            <person name="Kyrpides N."/>
            <person name="Ivanova N."/>
            <person name="Pagani I."/>
            <person name="Samuel K."/>
            <person name="Teske A."/>
            <person name="Mueller J."/>
            <person name="Woyke T."/>
        </authorList>
    </citation>
    <scope>NUCLEOTIDE SEQUENCE [LARGE SCALE GENOMIC DNA]</scope>
    <source>
        <strain evidence="3 4">B18LD</strain>
    </source>
</reference>
<gene>
    <name evidence="3" type="ORF">BegalDRAFT_1693</name>
</gene>
<accession>I3CG28</accession>
<dbReference type="eggNOG" id="COG2810">
    <property type="taxonomic scope" value="Bacteria"/>
</dbReference>
<dbReference type="RefSeq" id="WP_002685632.1">
    <property type="nucleotide sequence ID" value="NZ_JH600070.1"/>
</dbReference>
<keyword evidence="4" id="KW-1185">Reference proteome</keyword>
<feature type="region of interest" description="Disordered" evidence="1">
    <location>
        <begin position="44"/>
        <end position="64"/>
    </location>
</feature>
<feature type="domain" description="Type I restriction enzyme R protein N-terminal" evidence="2">
    <location>
        <begin position="109"/>
        <end position="189"/>
    </location>
</feature>
<evidence type="ECO:0000259" key="2">
    <source>
        <dbReference type="Pfam" id="PF13588"/>
    </source>
</evidence>
<dbReference type="Proteomes" id="UP000005744">
    <property type="component" value="Unassembled WGS sequence"/>
</dbReference>
<protein>
    <recommendedName>
        <fullName evidence="2">Type I restriction enzyme R protein N-terminal domain-containing protein</fullName>
    </recommendedName>
</protein>
<name>I3CG28_9GAMM</name>
<proteinExistence type="predicted"/>
<dbReference type="STRING" id="395493.BegalDRAFT_1693"/>
<dbReference type="EMBL" id="JH600070">
    <property type="protein sequence ID" value="EIJ42571.1"/>
    <property type="molecule type" value="Genomic_DNA"/>
</dbReference>
<dbReference type="OrthoDB" id="570928at2"/>
<dbReference type="Pfam" id="PF13588">
    <property type="entry name" value="HSDR_N_2"/>
    <property type="match status" value="1"/>
</dbReference>
<dbReference type="InterPro" id="IPR029464">
    <property type="entry name" value="HSDR_N"/>
</dbReference>
<dbReference type="AlphaFoldDB" id="I3CG28"/>
<evidence type="ECO:0000313" key="3">
    <source>
        <dbReference type="EMBL" id="EIJ42571.1"/>
    </source>
</evidence>
<evidence type="ECO:0000256" key="1">
    <source>
        <dbReference type="SAM" id="MobiDB-lite"/>
    </source>
</evidence>
<evidence type="ECO:0000313" key="4">
    <source>
        <dbReference type="Proteomes" id="UP000005744"/>
    </source>
</evidence>
<feature type="compositionally biased region" description="Polar residues" evidence="1">
    <location>
        <begin position="54"/>
        <end position="64"/>
    </location>
</feature>
<sequence length="288" mass="33075">MWTTCTTCKFIFQVDFAMFNKAVKCPRCSKEFMAELTFDPPPPQLNVADELASSEGNTPNAKQKTQLLKKEALERIALITEKMNAIQPLIQNITQSNQNESTTKLVIDRVLQDVLGYEISDILMEKDIQGKKADYVLSVQGKPVLVLEAKRVGLELKDKQILQATAYGLYSGIKWALLTNLRVWQLYHVTLIENKVTPDLILTIDLQDGLDKQEAQYFYMFSKHGMENQAFLERLRQKVVALRRENLLNALLSDDVLRQMCEFLMKSTQCKLTEPEIKRAIEEQIINR</sequence>
<organism evidence="3 4">
    <name type="scientific">Beggiatoa alba B18LD</name>
    <dbReference type="NCBI Taxonomy" id="395493"/>
    <lineage>
        <taxon>Bacteria</taxon>
        <taxon>Pseudomonadati</taxon>
        <taxon>Pseudomonadota</taxon>
        <taxon>Gammaproteobacteria</taxon>
        <taxon>Thiotrichales</taxon>
        <taxon>Thiotrichaceae</taxon>
        <taxon>Beggiatoa</taxon>
    </lineage>
</organism>
<dbReference type="HOGENOM" id="CLU_965285_0_0_6"/>